<dbReference type="InterPro" id="IPR024884">
    <property type="entry name" value="NAPE-PLD"/>
</dbReference>
<dbReference type="GO" id="GO:0070290">
    <property type="term" value="F:N-acylphosphatidylethanolamine-specific phospholipase D activity"/>
    <property type="evidence" value="ECO:0007669"/>
    <property type="project" value="InterPro"/>
</dbReference>
<dbReference type="Pfam" id="PF12706">
    <property type="entry name" value="Lactamase_B_2"/>
    <property type="match status" value="1"/>
</dbReference>
<protein>
    <submittedName>
        <fullName evidence="2">L-ascorbate metabolism protein UlaG (Beta-lactamase superfamily)</fullName>
    </submittedName>
</protein>
<dbReference type="Gene3D" id="3.60.15.10">
    <property type="entry name" value="Ribonuclease Z/Hydroxyacylglutathione hydrolase-like"/>
    <property type="match status" value="1"/>
</dbReference>
<dbReference type="EMBL" id="PYGD01000017">
    <property type="protein sequence ID" value="PSK87413.1"/>
    <property type="molecule type" value="Genomic_DNA"/>
</dbReference>
<dbReference type="InterPro" id="IPR036866">
    <property type="entry name" value="RibonucZ/Hydroxyglut_hydro"/>
</dbReference>
<dbReference type="SUPFAM" id="SSF56281">
    <property type="entry name" value="Metallo-hydrolase/oxidoreductase"/>
    <property type="match status" value="1"/>
</dbReference>
<gene>
    <name evidence="2" type="ORF">B0I18_11713</name>
</gene>
<dbReference type="RefSeq" id="WP_245882155.1">
    <property type="nucleotide sequence ID" value="NZ_PYGD01000017.1"/>
</dbReference>
<dbReference type="InterPro" id="IPR001279">
    <property type="entry name" value="Metallo-B-lactamas"/>
</dbReference>
<proteinExistence type="predicted"/>
<dbReference type="PANTHER" id="PTHR15032">
    <property type="entry name" value="N-ACYL-PHOSPHATIDYLETHANOLAMINE-HYDROLYZING PHOSPHOLIPASE D"/>
    <property type="match status" value="1"/>
</dbReference>
<dbReference type="GO" id="GO:0005737">
    <property type="term" value="C:cytoplasm"/>
    <property type="evidence" value="ECO:0007669"/>
    <property type="project" value="TreeGrafter"/>
</dbReference>
<organism evidence="2 3">
    <name type="scientific">Taibaiella chishuiensis</name>
    <dbReference type="NCBI Taxonomy" id="1434707"/>
    <lineage>
        <taxon>Bacteria</taxon>
        <taxon>Pseudomonadati</taxon>
        <taxon>Bacteroidota</taxon>
        <taxon>Chitinophagia</taxon>
        <taxon>Chitinophagales</taxon>
        <taxon>Chitinophagaceae</taxon>
        <taxon>Taibaiella</taxon>
    </lineage>
</organism>
<dbReference type="GO" id="GO:0008270">
    <property type="term" value="F:zinc ion binding"/>
    <property type="evidence" value="ECO:0007669"/>
    <property type="project" value="InterPro"/>
</dbReference>
<reference evidence="2 3" key="1">
    <citation type="submission" date="2018-03" db="EMBL/GenBank/DDBJ databases">
        <title>Genomic Encyclopedia of Type Strains, Phase III (KMG-III): the genomes of soil and plant-associated and newly described type strains.</title>
        <authorList>
            <person name="Whitman W."/>
        </authorList>
    </citation>
    <scope>NUCLEOTIDE SEQUENCE [LARGE SCALE GENOMIC DNA]</scope>
    <source>
        <strain evidence="2 3">CGMCC 1.12700</strain>
    </source>
</reference>
<dbReference type="Proteomes" id="UP000240572">
    <property type="component" value="Unassembled WGS sequence"/>
</dbReference>
<evidence type="ECO:0000313" key="2">
    <source>
        <dbReference type="EMBL" id="PSK87413.1"/>
    </source>
</evidence>
<dbReference type="AlphaFoldDB" id="A0A2P8CR23"/>
<sequence>MIILCTIVAVLVLATILFMQQASFGKAPSGARLERMKKSPQYRDGAFQNQSETPALTGGASYFTVMKDFFFGKHDRKAPDAALPAIRRDLQQQPSLKPELTWFGHSSYLLQVNGLNILVDPVFSGRTSPVSYAGTKAFPGTDIYKAADMPRIDVLLITHDHYDHLDYQTVLQLKDRVGTFVTSLGVGAHLEYWGVPAEKIKELDWWESAPVSDNSRFTATPARHFSGRGFKRNGTLWSSFVLETGAYRIYLGGDSGYDRHFAEIGRKFGPFDLAILENGQYNAYWSNIHMMPEETAQAAVDLGAKVLFPVHWAKFALATHPWDESIQRVLKKAGALKMKVVTPLIGEQVILDSIYPETQWWVKK</sequence>
<accession>A0A2P8CR23</accession>
<evidence type="ECO:0000259" key="1">
    <source>
        <dbReference type="Pfam" id="PF12706"/>
    </source>
</evidence>
<dbReference type="PIRSF" id="PIRSF038896">
    <property type="entry name" value="NAPE-PLD"/>
    <property type="match status" value="1"/>
</dbReference>
<evidence type="ECO:0000313" key="3">
    <source>
        <dbReference type="Proteomes" id="UP000240572"/>
    </source>
</evidence>
<name>A0A2P8CR23_9BACT</name>
<feature type="domain" description="Metallo-beta-lactamase" evidence="1">
    <location>
        <begin position="116"/>
        <end position="312"/>
    </location>
</feature>
<keyword evidence="3" id="KW-1185">Reference proteome</keyword>
<dbReference type="PANTHER" id="PTHR15032:SF4">
    <property type="entry name" value="N-ACYL-PHOSPHATIDYLETHANOLAMINE-HYDROLYZING PHOSPHOLIPASE D"/>
    <property type="match status" value="1"/>
</dbReference>
<comment type="caution">
    <text evidence="2">The sequence shown here is derived from an EMBL/GenBank/DDBJ whole genome shotgun (WGS) entry which is preliminary data.</text>
</comment>